<organism evidence="1 2">
    <name type="scientific">Bacillus coahuilensis p1.1.43</name>
    <dbReference type="NCBI Taxonomy" id="1150625"/>
    <lineage>
        <taxon>Bacteria</taxon>
        <taxon>Bacillati</taxon>
        <taxon>Bacillota</taxon>
        <taxon>Bacilli</taxon>
        <taxon>Bacillales</taxon>
        <taxon>Bacillaceae</taxon>
        <taxon>Bacillus</taxon>
    </lineage>
</organism>
<dbReference type="Gene3D" id="1.25.40.10">
    <property type="entry name" value="Tetratricopeptide repeat domain"/>
    <property type="match status" value="1"/>
</dbReference>
<dbReference type="Proteomes" id="UP000074108">
    <property type="component" value="Unassembled WGS sequence"/>
</dbReference>
<reference evidence="1 2" key="1">
    <citation type="journal article" date="2016" name="Front. Microbiol.">
        <title>Microevolution Analysis of Bacillus coahuilensis Unveils Differences in Phosphorus Acquisition Strategies and Their Regulation.</title>
        <authorList>
            <person name="Gomez-Lunar Z."/>
            <person name="Hernandez-Gonzalez I."/>
            <person name="Rodriguez-Torres M.D."/>
            <person name="Souza V."/>
            <person name="Olmedo-Alvarez G."/>
        </authorList>
    </citation>
    <scope>NUCLEOTIDE SEQUENCE [LARGE SCALE GENOMIC DNA]</scope>
    <source>
        <strain evidence="2">p1.1.43</strain>
    </source>
</reference>
<protein>
    <submittedName>
        <fullName evidence="1">Uncharacterized protein</fullName>
    </submittedName>
</protein>
<proteinExistence type="predicted"/>
<dbReference type="SUPFAM" id="SSF48452">
    <property type="entry name" value="TPR-like"/>
    <property type="match status" value="1"/>
</dbReference>
<accession>A0A147K605</accession>
<gene>
    <name evidence="1" type="ORF">Q75_13470</name>
</gene>
<sequence length="96" mass="11225">MNTLDLIQNKIENNELGEALDLIESNEGEYSRNSYFWNLKGVLFISMSEYKTGKSFLEKAISLNKENGFAYYNLAYVYEMLGDKKRLIIYMVFLLV</sequence>
<comment type="caution">
    <text evidence="1">The sequence shown here is derived from an EMBL/GenBank/DDBJ whole genome shotgun (WGS) entry which is preliminary data.</text>
</comment>
<evidence type="ECO:0000313" key="1">
    <source>
        <dbReference type="EMBL" id="KUP05254.1"/>
    </source>
</evidence>
<evidence type="ECO:0000313" key="2">
    <source>
        <dbReference type="Proteomes" id="UP000074108"/>
    </source>
</evidence>
<name>A0A147K605_9BACI</name>
<dbReference type="InterPro" id="IPR011990">
    <property type="entry name" value="TPR-like_helical_dom_sf"/>
</dbReference>
<dbReference type="Pfam" id="PF13431">
    <property type="entry name" value="TPR_17"/>
    <property type="match status" value="1"/>
</dbReference>
<dbReference type="STRING" id="1150625.Q75_13470"/>
<dbReference type="AlphaFoldDB" id="A0A147K605"/>
<keyword evidence="2" id="KW-1185">Reference proteome</keyword>
<dbReference type="EMBL" id="LDYG01000042">
    <property type="protein sequence ID" value="KUP05254.1"/>
    <property type="molecule type" value="Genomic_DNA"/>
</dbReference>
<dbReference type="PATRIC" id="fig|1150625.3.peg.2835"/>
<dbReference type="RefSeq" id="WP_059351654.1">
    <property type="nucleotide sequence ID" value="NZ_LDYG01000042.1"/>
</dbReference>
<dbReference type="OrthoDB" id="1907609at2"/>